<accession>A0A8S1N2A8</accession>
<evidence type="ECO:0000256" key="4">
    <source>
        <dbReference type="ARBA" id="ARBA00023125"/>
    </source>
</evidence>
<feature type="compositionally biased region" description="Low complexity" evidence="8">
    <location>
        <begin position="36"/>
        <end position="48"/>
    </location>
</feature>
<evidence type="ECO:0000256" key="3">
    <source>
        <dbReference type="ARBA" id="ARBA00023015"/>
    </source>
</evidence>
<evidence type="ECO:0000256" key="1">
    <source>
        <dbReference type="ARBA" id="ARBA00004123"/>
    </source>
</evidence>
<keyword evidence="7" id="KW-0175">Coiled coil</keyword>
<dbReference type="Proteomes" id="UP000688137">
    <property type="component" value="Unassembled WGS sequence"/>
</dbReference>
<keyword evidence="6" id="KW-0539">Nucleus</keyword>
<name>A0A8S1N2A8_PARPR</name>
<evidence type="ECO:0000313" key="10">
    <source>
        <dbReference type="EMBL" id="CAD8085872.1"/>
    </source>
</evidence>
<evidence type="ECO:0000256" key="2">
    <source>
        <dbReference type="ARBA" id="ARBA00007163"/>
    </source>
</evidence>
<protein>
    <recommendedName>
        <fullName evidence="9">BZIP domain-containing protein</fullName>
    </recommendedName>
</protein>
<evidence type="ECO:0000256" key="7">
    <source>
        <dbReference type="SAM" id="Coils"/>
    </source>
</evidence>
<feature type="compositionally biased region" description="Polar residues" evidence="8">
    <location>
        <begin position="56"/>
        <end position="67"/>
    </location>
</feature>
<dbReference type="GO" id="GO:0005634">
    <property type="term" value="C:nucleus"/>
    <property type="evidence" value="ECO:0007669"/>
    <property type="project" value="UniProtKB-SubCell"/>
</dbReference>
<dbReference type="InterPro" id="IPR004827">
    <property type="entry name" value="bZIP"/>
</dbReference>
<dbReference type="InterPro" id="IPR044280">
    <property type="entry name" value="Hac1/HY5"/>
</dbReference>
<keyword evidence="5" id="KW-0804">Transcription</keyword>
<evidence type="ECO:0000256" key="8">
    <source>
        <dbReference type="SAM" id="MobiDB-lite"/>
    </source>
</evidence>
<dbReference type="Pfam" id="PF00170">
    <property type="entry name" value="bZIP_1"/>
    <property type="match status" value="1"/>
</dbReference>
<dbReference type="GO" id="GO:0000981">
    <property type="term" value="F:DNA-binding transcription factor activity, RNA polymerase II-specific"/>
    <property type="evidence" value="ECO:0007669"/>
    <property type="project" value="InterPro"/>
</dbReference>
<comment type="caution">
    <text evidence="10">The sequence shown here is derived from an EMBL/GenBank/DDBJ whole genome shotgun (WGS) entry which is preliminary data.</text>
</comment>
<dbReference type="SMART" id="SM00338">
    <property type="entry name" value="BRLZ"/>
    <property type="match status" value="1"/>
</dbReference>
<evidence type="ECO:0000259" key="9">
    <source>
        <dbReference type="PROSITE" id="PS50217"/>
    </source>
</evidence>
<dbReference type="OMA" id="TDQHYGI"/>
<evidence type="ECO:0000256" key="6">
    <source>
        <dbReference type="ARBA" id="ARBA00023242"/>
    </source>
</evidence>
<dbReference type="GO" id="GO:0003677">
    <property type="term" value="F:DNA binding"/>
    <property type="evidence" value="ECO:0007669"/>
    <property type="project" value="UniProtKB-KW"/>
</dbReference>
<gene>
    <name evidence="10" type="ORF">PPRIM_AZ9-3.1.T0750113</name>
</gene>
<feature type="region of interest" description="Disordered" evidence="8">
    <location>
        <begin position="36"/>
        <end position="93"/>
    </location>
</feature>
<evidence type="ECO:0000256" key="5">
    <source>
        <dbReference type="ARBA" id="ARBA00023163"/>
    </source>
</evidence>
<sequence>MLKQIKDKSLSQLIVELQQKYQEENDQSNLFQKLYQQQVEQESSTESSNFVPPLFSGSTGSQSSNQYEGVEKKIKKTKISQNPNKVTQDDKKPLTEVKDKKTQLMIRNRISAQNSRDRKKAYLQKLESDFQKQSNYLQELTEQVSHLQQQLEEAQKLNLNLQQYQQNLICNNCGSKQFIFEEDEPISVSKNRSLSKLGFSFIVILTIFACLSINFDTKPQNLLISPQIQLEKPFIKEINSTDQHYGILKQVENSRIKGVTQLMEYNSEYNKKFYDTIYQANLNTKESFVNEMINYNKEKAKQNNGKALAPLNYHNPQVDSFYCPTVYKYDNQTQGKIQVKYQDEQWIHLVIPKNNYNIFYQNQDKSIILKETYADQDGEMKYQEIWCQVKSKDDFYI</sequence>
<proteinExistence type="inferred from homology"/>
<keyword evidence="4" id="KW-0238">DNA-binding</keyword>
<comment type="subcellular location">
    <subcellularLocation>
        <location evidence="1">Nucleus</location>
    </subcellularLocation>
</comment>
<keyword evidence="11" id="KW-1185">Reference proteome</keyword>
<feature type="coiled-coil region" evidence="7">
    <location>
        <begin position="123"/>
        <end position="167"/>
    </location>
</feature>
<organism evidence="10 11">
    <name type="scientific">Paramecium primaurelia</name>
    <dbReference type="NCBI Taxonomy" id="5886"/>
    <lineage>
        <taxon>Eukaryota</taxon>
        <taxon>Sar</taxon>
        <taxon>Alveolata</taxon>
        <taxon>Ciliophora</taxon>
        <taxon>Intramacronucleata</taxon>
        <taxon>Oligohymenophorea</taxon>
        <taxon>Peniculida</taxon>
        <taxon>Parameciidae</taxon>
        <taxon>Paramecium</taxon>
    </lineage>
</organism>
<dbReference type="AlphaFoldDB" id="A0A8S1N2A8"/>
<dbReference type="PANTHER" id="PTHR46714">
    <property type="entry name" value="TRANSCRIPTIONAL ACTIVATOR HAC1"/>
    <property type="match status" value="1"/>
</dbReference>
<comment type="similarity">
    <text evidence="2">Belongs to the bZIP family.</text>
</comment>
<dbReference type="PROSITE" id="PS50217">
    <property type="entry name" value="BZIP"/>
    <property type="match status" value="1"/>
</dbReference>
<reference evidence="10" key="1">
    <citation type="submission" date="2021-01" db="EMBL/GenBank/DDBJ databases">
        <authorList>
            <consortium name="Genoscope - CEA"/>
            <person name="William W."/>
        </authorList>
    </citation>
    <scope>NUCLEOTIDE SEQUENCE</scope>
</reference>
<dbReference type="EMBL" id="CAJJDM010000078">
    <property type="protein sequence ID" value="CAD8085872.1"/>
    <property type="molecule type" value="Genomic_DNA"/>
</dbReference>
<evidence type="ECO:0000313" key="11">
    <source>
        <dbReference type="Proteomes" id="UP000688137"/>
    </source>
</evidence>
<dbReference type="PANTHER" id="PTHR46714:SF6">
    <property type="entry name" value="TRANSCRIPTIONAL ACTIVATOR HAC1"/>
    <property type="match status" value="1"/>
</dbReference>
<keyword evidence="3" id="KW-0805">Transcription regulation</keyword>
<dbReference type="GO" id="GO:0045944">
    <property type="term" value="P:positive regulation of transcription by RNA polymerase II"/>
    <property type="evidence" value="ECO:0007669"/>
    <property type="project" value="InterPro"/>
</dbReference>
<feature type="domain" description="BZIP" evidence="9">
    <location>
        <begin position="98"/>
        <end position="161"/>
    </location>
</feature>